<proteinExistence type="inferred from homology"/>
<keyword evidence="9" id="KW-0560">Oxidoreductase</keyword>
<keyword evidence="7" id="KW-0276">Fatty acid metabolism</keyword>
<dbReference type="GO" id="GO:0016705">
    <property type="term" value="F:oxidoreductase activity, acting on paired donors, with incorporation or reduction of molecular oxygen"/>
    <property type="evidence" value="ECO:0007669"/>
    <property type="project" value="InterPro"/>
</dbReference>
<dbReference type="InterPro" id="IPR001128">
    <property type="entry name" value="Cyt_P450"/>
</dbReference>
<evidence type="ECO:0000313" key="15">
    <source>
        <dbReference type="Proteomes" id="UP000007110"/>
    </source>
</evidence>
<keyword evidence="3" id="KW-0349">Heme</keyword>
<dbReference type="RefSeq" id="XP_030845798.1">
    <property type="nucleotide sequence ID" value="XM_030989938.1"/>
</dbReference>
<sequence>MILEHEAEVMTKPRFGTPISMRSMSAQTSVWFRVSWYDRWCHQYFQRCGIPVADYIPFFGNILQWRHGLQHTFTEYVKKHGRVVGMYDFRRPVLIINDPDILKNVLVKNFSSFYNRRMSETINECCDTLVASFSKAQEGGKAADCRVLFGGFTMDAIAKCGFGLKVDSQQNKDDPFVKNAKKAFDFSFFNPAFMIV</sequence>
<dbReference type="InterPro" id="IPR036396">
    <property type="entry name" value="Cyt_P450_sf"/>
</dbReference>
<dbReference type="PANTHER" id="PTHR24302">
    <property type="entry name" value="CYTOCHROME P450 FAMILY 3"/>
    <property type="match status" value="1"/>
</dbReference>
<dbReference type="SUPFAM" id="SSF48264">
    <property type="entry name" value="Cytochrome P450"/>
    <property type="match status" value="1"/>
</dbReference>
<keyword evidence="5" id="KW-0479">Metal-binding</keyword>
<dbReference type="OrthoDB" id="1470350at2759"/>
<dbReference type="GO" id="GO:0020037">
    <property type="term" value="F:heme binding"/>
    <property type="evidence" value="ECO:0007669"/>
    <property type="project" value="InterPro"/>
</dbReference>
<reference evidence="14" key="2">
    <citation type="submission" date="2021-01" db="UniProtKB">
        <authorList>
            <consortium name="EnsemblMetazoa"/>
        </authorList>
    </citation>
    <scope>IDENTIFICATION</scope>
</reference>
<dbReference type="GeneID" id="115925875"/>
<dbReference type="GO" id="GO:0016829">
    <property type="term" value="F:lyase activity"/>
    <property type="evidence" value="ECO:0007669"/>
    <property type="project" value="UniProtKB-KW"/>
</dbReference>
<dbReference type="Pfam" id="PF00067">
    <property type="entry name" value="p450"/>
    <property type="match status" value="1"/>
</dbReference>
<accession>A0A7M7P643</accession>
<evidence type="ECO:0000256" key="2">
    <source>
        <dbReference type="ARBA" id="ARBA00010617"/>
    </source>
</evidence>
<dbReference type="Gene3D" id="1.10.630.10">
    <property type="entry name" value="Cytochrome P450"/>
    <property type="match status" value="1"/>
</dbReference>
<protein>
    <recommendedName>
        <fullName evidence="16">Cytochrome P450</fullName>
    </recommendedName>
</protein>
<keyword evidence="12" id="KW-0472">Membrane</keyword>
<evidence type="ECO:0000256" key="13">
    <source>
        <dbReference type="ARBA" id="ARBA00023239"/>
    </source>
</evidence>
<dbReference type="Proteomes" id="UP000007110">
    <property type="component" value="Unassembled WGS sequence"/>
</dbReference>
<dbReference type="PANTHER" id="PTHR24302:SF47">
    <property type="entry name" value="CYTOCHROME P450"/>
    <property type="match status" value="1"/>
</dbReference>
<dbReference type="AlphaFoldDB" id="A0A7M7P643"/>
<evidence type="ECO:0000256" key="3">
    <source>
        <dbReference type="ARBA" id="ARBA00022617"/>
    </source>
</evidence>
<evidence type="ECO:0000256" key="12">
    <source>
        <dbReference type="ARBA" id="ARBA00023136"/>
    </source>
</evidence>
<dbReference type="InterPro" id="IPR050705">
    <property type="entry name" value="Cytochrome_P450_3A"/>
</dbReference>
<dbReference type="GO" id="GO:0006631">
    <property type="term" value="P:fatty acid metabolic process"/>
    <property type="evidence" value="ECO:0007669"/>
    <property type="project" value="UniProtKB-KW"/>
</dbReference>
<keyword evidence="4" id="KW-0812">Transmembrane</keyword>
<keyword evidence="11" id="KW-0443">Lipid metabolism</keyword>
<keyword evidence="13" id="KW-0456">Lyase</keyword>
<keyword evidence="6" id="KW-0256">Endoplasmic reticulum</keyword>
<comment type="subcellular location">
    <subcellularLocation>
        <location evidence="1">Endoplasmic reticulum membrane</location>
    </subcellularLocation>
</comment>
<reference evidence="15" key="1">
    <citation type="submission" date="2015-02" db="EMBL/GenBank/DDBJ databases">
        <title>Genome sequencing for Strongylocentrotus purpuratus.</title>
        <authorList>
            <person name="Murali S."/>
            <person name="Liu Y."/>
            <person name="Vee V."/>
            <person name="English A."/>
            <person name="Wang M."/>
            <person name="Skinner E."/>
            <person name="Han Y."/>
            <person name="Muzny D.M."/>
            <person name="Worley K.C."/>
            <person name="Gibbs R.A."/>
        </authorList>
    </citation>
    <scope>NUCLEOTIDE SEQUENCE</scope>
</reference>
<evidence type="ECO:0000256" key="5">
    <source>
        <dbReference type="ARBA" id="ARBA00022723"/>
    </source>
</evidence>
<evidence type="ECO:0000256" key="6">
    <source>
        <dbReference type="ARBA" id="ARBA00022824"/>
    </source>
</evidence>
<keyword evidence="15" id="KW-1185">Reference proteome</keyword>
<evidence type="ECO:0008006" key="16">
    <source>
        <dbReference type="Google" id="ProtNLM"/>
    </source>
</evidence>
<dbReference type="GO" id="GO:0005789">
    <property type="term" value="C:endoplasmic reticulum membrane"/>
    <property type="evidence" value="ECO:0007669"/>
    <property type="project" value="UniProtKB-SubCell"/>
</dbReference>
<comment type="similarity">
    <text evidence="2">Belongs to the cytochrome P450 family.</text>
</comment>
<evidence type="ECO:0000256" key="10">
    <source>
        <dbReference type="ARBA" id="ARBA00023004"/>
    </source>
</evidence>
<keyword evidence="8" id="KW-1133">Transmembrane helix</keyword>
<name>A0A7M7P643_STRPU</name>
<evidence type="ECO:0000256" key="1">
    <source>
        <dbReference type="ARBA" id="ARBA00004586"/>
    </source>
</evidence>
<dbReference type="InParanoid" id="A0A7M7P643"/>
<dbReference type="KEGG" id="spu:115925875"/>
<dbReference type="GO" id="GO:0005506">
    <property type="term" value="F:iron ion binding"/>
    <property type="evidence" value="ECO:0007669"/>
    <property type="project" value="InterPro"/>
</dbReference>
<evidence type="ECO:0000313" key="14">
    <source>
        <dbReference type="EnsemblMetazoa" id="XP_030845798"/>
    </source>
</evidence>
<evidence type="ECO:0000256" key="9">
    <source>
        <dbReference type="ARBA" id="ARBA00023002"/>
    </source>
</evidence>
<evidence type="ECO:0000256" key="4">
    <source>
        <dbReference type="ARBA" id="ARBA00022692"/>
    </source>
</evidence>
<dbReference type="EnsemblMetazoa" id="XM_030989938">
    <property type="protein sequence ID" value="XP_030845798"/>
    <property type="gene ID" value="LOC115925875"/>
</dbReference>
<keyword evidence="10" id="KW-0408">Iron</keyword>
<evidence type="ECO:0000256" key="11">
    <source>
        <dbReference type="ARBA" id="ARBA00023098"/>
    </source>
</evidence>
<evidence type="ECO:0000256" key="8">
    <source>
        <dbReference type="ARBA" id="ARBA00022989"/>
    </source>
</evidence>
<evidence type="ECO:0000256" key="7">
    <source>
        <dbReference type="ARBA" id="ARBA00022832"/>
    </source>
</evidence>
<organism evidence="14 15">
    <name type="scientific">Strongylocentrotus purpuratus</name>
    <name type="common">Purple sea urchin</name>
    <dbReference type="NCBI Taxonomy" id="7668"/>
    <lineage>
        <taxon>Eukaryota</taxon>
        <taxon>Metazoa</taxon>
        <taxon>Echinodermata</taxon>
        <taxon>Eleutherozoa</taxon>
        <taxon>Echinozoa</taxon>
        <taxon>Echinoidea</taxon>
        <taxon>Euechinoidea</taxon>
        <taxon>Echinacea</taxon>
        <taxon>Camarodonta</taxon>
        <taxon>Echinidea</taxon>
        <taxon>Strongylocentrotidae</taxon>
        <taxon>Strongylocentrotus</taxon>
    </lineage>
</organism>
<dbReference type="GO" id="GO:0004497">
    <property type="term" value="F:monooxygenase activity"/>
    <property type="evidence" value="ECO:0007669"/>
    <property type="project" value="InterPro"/>
</dbReference>